<feature type="non-terminal residue" evidence="2">
    <location>
        <position position="62"/>
    </location>
</feature>
<keyword evidence="3" id="KW-1185">Reference proteome</keyword>
<dbReference type="AlphaFoldDB" id="A0AAV1QHK7"/>
<sequence>QLYCGTFSLSFTVLTLTKLTVDYTHKTTQKKAQQETKHDDAFRYRFGQLQDAAFKYRFGQLQ</sequence>
<dbReference type="Proteomes" id="UP001314229">
    <property type="component" value="Unassembled WGS sequence"/>
</dbReference>
<proteinExistence type="predicted"/>
<evidence type="ECO:0000313" key="2">
    <source>
        <dbReference type="EMBL" id="CAK6982934.1"/>
    </source>
</evidence>
<name>A0AAV1QHK7_SCOSC</name>
<feature type="chain" id="PRO_5043337325" evidence="1">
    <location>
        <begin position="18"/>
        <end position="62"/>
    </location>
</feature>
<organism evidence="2 3">
    <name type="scientific">Scomber scombrus</name>
    <name type="common">Atlantic mackerel</name>
    <name type="synonym">Scomber vernalis</name>
    <dbReference type="NCBI Taxonomy" id="13677"/>
    <lineage>
        <taxon>Eukaryota</taxon>
        <taxon>Metazoa</taxon>
        <taxon>Chordata</taxon>
        <taxon>Craniata</taxon>
        <taxon>Vertebrata</taxon>
        <taxon>Euteleostomi</taxon>
        <taxon>Actinopterygii</taxon>
        <taxon>Neopterygii</taxon>
        <taxon>Teleostei</taxon>
        <taxon>Neoteleostei</taxon>
        <taxon>Acanthomorphata</taxon>
        <taxon>Pelagiaria</taxon>
        <taxon>Scombriformes</taxon>
        <taxon>Scombridae</taxon>
        <taxon>Scomber</taxon>
    </lineage>
</organism>
<protein>
    <submittedName>
        <fullName evidence="2">Uncharacterized protein</fullName>
    </submittedName>
</protein>
<feature type="non-terminal residue" evidence="2">
    <location>
        <position position="1"/>
    </location>
</feature>
<evidence type="ECO:0000313" key="3">
    <source>
        <dbReference type="Proteomes" id="UP001314229"/>
    </source>
</evidence>
<gene>
    <name evidence="2" type="ORF">FSCOSCO3_A019342</name>
</gene>
<feature type="signal peptide" evidence="1">
    <location>
        <begin position="1"/>
        <end position="17"/>
    </location>
</feature>
<comment type="caution">
    <text evidence="2">The sequence shown here is derived from an EMBL/GenBank/DDBJ whole genome shotgun (WGS) entry which is preliminary data.</text>
</comment>
<dbReference type="EMBL" id="CAWUFR010001142">
    <property type="protein sequence ID" value="CAK6982934.1"/>
    <property type="molecule type" value="Genomic_DNA"/>
</dbReference>
<keyword evidence="1" id="KW-0732">Signal</keyword>
<evidence type="ECO:0000256" key="1">
    <source>
        <dbReference type="SAM" id="SignalP"/>
    </source>
</evidence>
<accession>A0AAV1QHK7</accession>
<reference evidence="2 3" key="1">
    <citation type="submission" date="2024-01" db="EMBL/GenBank/DDBJ databases">
        <authorList>
            <person name="Alioto T."/>
            <person name="Alioto T."/>
            <person name="Gomez Garrido J."/>
        </authorList>
    </citation>
    <scope>NUCLEOTIDE SEQUENCE [LARGE SCALE GENOMIC DNA]</scope>
</reference>